<dbReference type="EMBL" id="MU562415">
    <property type="protein sequence ID" value="KAI5613563.1"/>
    <property type="molecule type" value="Genomic_DNA"/>
</dbReference>
<evidence type="ECO:0000259" key="3">
    <source>
        <dbReference type="Pfam" id="PF09069"/>
    </source>
</evidence>
<keyword evidence="5" id="KW-1185">Reference proteome</keyword>
<dbReference type="GO" id="GO:0045202">
    <property type="term" value="C:synapse"/>
    <property type="evidence" value="ECO:0007669"/>
    <property type="project" value="GOC"/>
</dbReference>
<dbReference type="AlphaFoldDB" id="A0AAD5ABV8"/>
<feature type="coiled-coil region" evidence="1">
    <location>
        <begin position="142"/>
        <end position="169"/>
    </location>
</feature>
<dbReference type="GO" id="GO:0099536">
    <property type="term" value="P:synaptic signaling"/>
    <property type="evidence" value="ECO:0007669"/>
    <property type="project" value="TreeGrafter"/>
</dbReference>
<dbReference type="InterPro" id="IPR050774">
    <property type="entry name" value="KCMF1/Dystrophin"/>
</dbReference>
<dbReference type="InterPro" id="IPR015154">
    <property type="entry name" value="EF-hand_dom_typ2"/>
</dbReference>
<feature type="compositionally biased region" description="Acidic residues" evidence="2">
    <location>
        <begin position="268"/>
        <end position="285"/>
    </location>
</feature>
<dbReference type="Pfam" id="PF09069">
    <property type="entry name" value="EF-hand_3"/>
    <property type="match status" value="1"/>
</dbReference>
<keyword evidence="1" id="KW-0175">Coiled coil</keyword>
<accession>A0AAD5ABV8</accession>
<feature type="compositionally biased region" description="Polar residues" evidence="2">
    <location>
        <begin position="180"/>
        <end position="190"/>
    </location>
</feature>
<evidence type="ECO:0000313" key="5">
    <source>
        <dbReference type="Proteomes" id="UP001205998"/>
    </source>
</evidence>
<sequence>MAAWKVGFGFGGRILKQGVHMVMIRDLRSAPWTEGDLGNISQESLKQSLEQLFQGVLQTLPVQVINDRAGEEHFVNWLRSEPRLLLWLSTLYRLSVSEDVQHRVRCHACKAFPITGIRVLENEFQVWKVAAQSEHDSLEGRCTELKTTMEALIQHNQQLEEKLGQVRHALSMRGREESGSDINTPSPQQQSRHDTSEKQGTETKISALVTTEKDPEVAEEVSEREHQMDEKQNLNEVQEEEHKDVVVTETSATETEIETEEKFKVVWESEEDEEEEEEEDVDEKSEEDKPQHYRLTGNSTTLDRSFVVEDSGTDNSDEEADKEEELSDLVQRLHDALLSTPTGKCKG</sequence>
<reference evidence="4" key="1">
    <citation type="submission" date="2018-07" db="EMBL/GenBank/DDBJ databases">
        <title>Comparative genomics of catfishes provides insights into carnivory and benthic adaptation.</title>
        <authorList>
            <person name="Zhang Y."/>
            <person name="Wang D."/>
            <person name="Peng Z."/>
            <person name="Zheng S."/>
            <person name="Shao F."/>
            <person name="Tao W."/>
        </authorList>
    </citation>
    <scope>NUCLEOTIDE SEQUENCE</scope>
    <source>
        <strain evidence="4">Chongqing</strain>
    </source>
</reference>
<dbReference type="GO" id="GO:0005886">
    <property type="term" value="C:plasma membrane"/>
    <property type="evidence" value="ECO:0007669"/>
    <property type="project" value="TreeGrafter"/>
</dbReference>
<evidence type="ECO:0000256" key="1">
    <source>
        <dbReference type="SAM" id="Coils"/>
    </source>
</evidence>
<dbReference type="PANTHER" id="PTHR12268:SF18">
    <property type="entry name" value="DYSTROTELIN"/>
    <property type="match status" value="1"/>
</dbReference>
<organism evidence="4 5">
    <name type="scientific">Silurus asotus</name>
    <name type="common">Amur catfish</name>
    <name type="synonym">Parasilurus asotus</name>
    <dbReference type="NCBI Taxonomy" id="30991"/>
    <lineage>
        <taxon>Eukaryota</taxon>
        <taxon>Metazoa</taxon>
        <taxon>Chordata</taxon>
        <taxon>Craniata</taxon>
        <taxon>Vertebrata</taxon>
        <taxon>Euteleostomi</taxon>
        <taxon>Actinopterygii</taxon>
        <taxon>Neopterygii</taxon>
        <taxon>Teleostei</taxon>
        <taxon>Ostariophysi</taxon>
        <taxon>Siluriformes</taxon>
        <taxon>Siluridae</taxon>
        <taxon>Silurus</taxon>
    </lineage>
</organism>
<feature type="region of interest" description="Disordered" evidence="2">
    <location>
        <begin position="172"/>
        <end position="326"/>
    </location>
</feature>
<gene>
    <name evidence="4" type="ORF">C0J50_3967</name>
</gene>
<dbReference type="SUPFAM" id="SSF47473">
    <property type="entry name" value="EF-hand"/>
    <property type="match status" value="1"/>
</dbReference>
<feature type="compositionally biased region" description="Acidic residues" evidence="2">
    <location>
        <begin position="311"/>
        <end position="326"/>
    </location>
</feature>
<evidence type="ECO:0000313" key="4">
    <source>
        <dbReference type="EMBL" id="KAI5613563.1"/>
    </source>
</evidence>
<feature type="domain" description="EF-hand" evidence="3">
    <location>
        <begin position="48"/>
        <end position="94"/>
    </location>
</feature>
<comment type="caution">
    <text evidence="4">The sequence shown here is derived from an EMBL/GenBank/DDBJ whole genome shotgun (WGS) entry which is preliminary data.</text>
</comment>
<protein>
    <submittedName>
        <fullName evidence="4">Dystrotelin</fullName>
    </submittedName>
</protein>
<name>A0AAD5ABV8_SILAS</name>
<dbReference type="InterPro" id="IPR011992">
    <property type="entry name" value="EF-hand-dom_pair"/>
</dbReference>
<dbReference type="PANTHER" id="PTHR12268">
    <property type="entry name" value="E3 UBIQUITIN-PROTEIN LIGASE KCMF1"/>
    <property type="match status" value="1"/>
</dbReference>
<proteinExistence type="predicted"/>
<evidence type="ECO:0000256" key="2">
    <source>
        <dbReference type="SAM" id="MobiDB-lite"/>
    </source>
</evidence>
<dbReference type="Proteomes" id="UP001205998">
    <property type="component" value="Unassembled WGS sequence"/>
</dbReference>
<feature type="compositionally biased region" description="Basic and acidic residues" evidence="2">
    <location>
        <begin position="191"/>
        <end position="201"/>
    </location>
</feature>
<feature type="compositionally biased region" description="Basic and acidic residues" evidence="2">
    <location>
        <begin position="211"/>
        <end position="233"/>
    </location>
</feature>